<evidence type="ECO:0000313" key="2">
    <source>
        <dbReference type="Proteomes" id="UP000187609"/>
    </source>
</evidence>
<dbReference type="EMBL" id="MJEQ01003942">
    <property type="protein sequence ID" value="OIT22025.1"/>
    <property type="molecule type" value="Genomic_DNA"/>
</dbReference>
<dbReference type="AlphaFoldDB" id="A0A1J6KSE2"/>
<gene>
    <name evidence="1" type="ORF">A4A49_63779</name>
</gene>
<proteinExistence type="predicted"/>
<comment type="caution">
    <text evidence="1">The sequence shown here is derived from an EMBL/GenBank/DDBJ whole genome shotgun (WGS) entry which is preliminary data.</text>
</comment>
<protein>
    <submittedName>
        <fullName evidence="1">Uncharacterized protein</fullName>
    </submittedName>
</protein>
<feature type="non-terminal residue" evidence="1">
    <location>
        <position position="1"/>
    </location>
</feature>
<keyword evidence="2" id="KW-1185">Reference proteome</keyword>
<accession>A0A1J6KSE2</accession>
<reference evidence="1" key="1">
    <citation type="submission" date="2016-11" db="EMBL/GenBank/DDBJ databases">
        <title>The genome of Nicotiana attenuata.</title>
        <authorList>
            <person name="Xu S."/>
            <person name="Brockmoeller T."/>
            <person name="Gaquerel E."/>
            <person name="Navarro A."/>
            <person name="Kuhl H."/>
            <person name="Gase K."/>
            <person name="Ling Z."/>
            <person name="Zhou W."/>
            <person name="Kreitzer C."/>
            <person name="Stanke M."/>
            <person name="Tang H."/>
            <person name="Lyons E."/>
            <person name="Pandey P."/>
            <person name="Pandey S.P."/>
            <person name="Timmermann B."/>
            <person name="Baldwin I.T."/>
        </authorList>
    </citation>
    <scope>NUCLEOTIDE SEQUENCE [LARGE SCALE GENOMIC DNA]</scope>
    <source>
        <strain evidence="1">UT</strain>
    </source>
</reference>
<sequence>LDVSQDPITSVNKSRDQFWARVIDVYNNIKEDFWESRTKKTLQHRMQMIEKVVRCDDPKGH</sequence>
<dbReference type="Gramene" id="OIT22025">
    <property type="protein sequence ID" value="OIT22025"/>
    <property type="gene ID" value="A4A49_63779"/>
</dbReference>
<evidence type="ECO:0000313" key="1">
    <source>
        <dbReference type="EMBL" id="OIT22025.1"/>
    </source>
</evidence>
<feature type="non-terminal residue" evidence="1">
    <location>
        <position position="61"/>
    </location>
</feature>
<dbReference type="Proteomes" id="UP000187609">
    <property type="component" value="Unassembled WGS sequence"/>
</dbReference>
<name>A0A1J6KSE2_NICAT</name>
<organism evidence="1 2">
    <name type="scientific">Nicotiana attenuata</name>
    <name type="common">Coyote tobacco</name>
    <dbReference type="NCBI Taxonomy" id="49451"/>
    <lineage>
        <taxon>Eukaryota</taxon>
        <taxon>Viridiplantae</taxon>
        <taxon>Streptophyta</taxon>
        <taxon>Embryophyta</taxon>
        <taxon>Tracheophyta</taxon>
        <taxon>Spermatophyta</taxon>
        <taxon>Magnoliopsida</taxon>
        <taxon>eudicotyledons</taxon>
        <taxon>Gunneridae</taxon>
        <taxon>Pentapetalae</taxon>
        <taxon>asterids</taxon>
        <taxon>lamiids</taxon>
        <taxon>Solanales</taxon>
        <taxon>Solanaceae</taxon>
        <taxon>Nicotianoideae</taxon>
        <taxon>Nicotianeae</taxon>
        <taxon>Nicotiana</taxon>
    </lineage>
</organism>